<dbReference type="SMART" id="SM00530">
    <property type="entry name" value="HTH_XRE"/>
    <property type="match status" value="1"/>
</dbReference>
<dbReference type="PROSITE" id="PS50943">
    <property type="entry name" value="HTH_CROC1"/>
    <property type="match status" value="1"/>
</dbReference>
<evidence type="ECO:0000256" key="1">
    <source>
        <dbReference type="SAM" id="MobiDB-lite"/>
    </source>
</evidence>
<proteinExistence type="predicted"/>
<feature type="domain" description="HTH cro/C1-type" evidence="2">
    <location>
        <begin position="28"/>
        <end position="47"/>
    </location>
</feature>
<organism evidence="3 4">
    <name type="scientific">Tsukamurella soli</name>
    <dbReference type="NCBI Taxonomy" id="644556"/>
    <lineage>
        <taxon>Bacteria</taxon>
        <taxon>Bacillati</taxon>
        <taxon>Actinomycetota</taxon>
        <taxon>Actinomycetes</taxon>
        <taxon>Mycobacteriales</taxon>
        <taxon>Tsukamurellaceae</taxon>
        <taxon>Tsukamurella</taxon>
    </lineage>
</organism>
<sequence>MIYCTQAQVVHTIENVADDFGTAFGTRVRELREQAGITQDQLARAIGRTGVGVTWTRARVAQVESGSGIPDLGAIHAVALAISQLSSTPVHLADLLPDTNTSEVVQLWRDALTGAPVRGPMIGQVADSRLAPGWGAVEDKVAAHFGPGTEAFVLSAAHRLYGGRSGSQERDHRAGPGATPQRRGHASRAIISELVDATQREIDETAAQDATFETELRHG</sequence>
<evidence type="ECO:0000313" key="4">
    <source>
        <dbReference type="Proteomes" id="UP001500635"/>
    </source>
</evidence>
<evidence type="ECO:0000259" key="2">
    <source>
        <dbReference type="PROSITE" id="PS50943"/>
    </source>
</evidence>
<feature type="region of interest" description="Disordered" evidence="1">
    <location>
        <begin position="163"/>
        <end position="187"/>
    </location>
</feature>
<name>A0ABP8J6U6_9ACTN</name>
<dbReference type="Proteomes" id="UP001500635">
    <property type="component" value="Unassembled WGS sequence"/>
</dbReference>
<dbReference type="EMBL" id="BAABFR010000008">
    <property type="protein sequence ID" value="GAA4386087.1"/>
    <property type="molecule type" value="Genomic_DNA"/>
</dbReference>
<dbReference type="CDD" id="cd00093">
    <property type="entry name" value="HTH_XRE"/>
    <property type="match status" value="1"/>
</dbReference>
<protein>
    <recommendedName>
        <fullName evidence="2">HTH cro/C1-type domain-containing protein</fullName>
    </recommendedName>
</protein>
<dbReference type="Gene3D" id="1.10.260.40">
    <property type="entry name" value="lambda repressor-like DNA-binding domains"/>
    <property type="match status" value="1"/>
</dbReference>
<dbReference type="InterPro" id="IPR001387">
    <property type="entry name" value="Cro/C1-type_HTH"/>
</dbReference>
<accession>A0ABP8J6U6</accession>
<keyword evidence="4" id="KW-1185">Reference proteome</keyword>
<comment type="caution">
    <text evidence="3">The sequence shown here is derived from an EMBL/GenBank/DDBJ whole genome shotgun (WGS) entry which is preliminary data.</text>
</comment>
<dbReference type="SUPFAM" id="SSF47413">
    <property type="entry name" value="lambda repressor-like DNA-binding domains"/>
    <property type="match status" value="1"/>
</dbReference>
<dbReference type="Pfam" id="PF13560">
    <property type="entry name" value="HTH_31"/>
    <property type="match status" value="1"/>
</dbReference>
<evidence type="ECO:0000313" key="3">
    <source>
        <dbReference type="EMBL" id="GAA4386087.1"/>
    </source>
</evidence>
<reference evidence="4" key="1">
    <citation type="journal article" date="2019" name="Int. J. Syst. Evol. Microbiol.">
        <title>The Global Catalogue of Microorganisms (GCM) 10K type strain sequencing project: providing services to taxonomists for standard genome sequencing and annotation.</title>
        <authorList>
            <consortium name="The Broad Institute Genomics Platform"/>
            <consortium name="The Broad Institute Genome Sequencing Center for Infectious Disease"/>
            <person name="Wu L."/>
            <person name="Ma J."/>
        </authorList>
    </citation>
    <scope>NUCLEOTIDE SEQUENCE [LARGE SCALE GENOMIC DNA]</scope>
    <source>
        <strain evidence="4">JCM 17688</strain>
    </source>
</reference>
<gene>
    <name evidence="3" type="ORF">GCM10023147_08890</name>
</gene>
<dbReference type="InterPro" id="IPR010982">
    <property type="entry name" value="Lambda_DNA-bd_dom_sf"/>
</dbReference>